<gene>
    <name evidence="2" type="ORF">HAX54_045442</name>
</gene>
<feature type="signal peptide" evidence="1">
    <location>
        <begin position="1"/>
        <end position="27"/>
    </location>
</feature>
<keyword evidence="3" id="KW-1185">Reference proteome</keyword>
<evidence type="ECO:0000313" key="3">
    <source>
        <dbReference type="Proteomes" id="UP000823775"/>
    </source>
</evidence>
<name>A0ABS8Y7E0_DATST</name>
<organism evidence="2 3">
    <name type="scientific">Datura stramonium</name>
    <name type="common">Jimsonweed</name>
    <name type="synonym">Common thornapple</name>
    <dbReference type="NCBI Taxonomy" id="4076"/>
    <lineage>
        <taxon>Eukaryota</taxon>
        <taxon>Viridiplantae</taxon>
        <taxon>Streptophyta</taxon>
        <taxon>Embryophyta</taxon>
        <taxon>Tracheophyta</taxon>
        <taxon>Spermatophyta</taxon>
        <taxon>Magnoliopsida</taxon>
        <taxon>eudicotyledons</taxon>
        <taxon>Gunneridae</taxon>
        <taxon>Pentapetalae</taxon>
        <taxon>asterids</taxon>
        <taxon>lamiids</taxon>
        <taxon>Solanales</taxon>
        <taxon>Solanaceae</taxon>
        <taxon>Solanoideae</taxon>
        <taxon>Datureae</taxon>
        <taxon>Datura</taxon>
    </lineage>
</organism>
<evidence type="ECO:0000256" key="1">
    <source>
        <dbReference type="SAM" id="SignalP"/>
    </source>
</evidence>
<reference evidence="2 3" key="1">
    <citation type="journal article" date="2021" name="BMC Genomics">
        <title>Datura genome reveals duplications of psychoactive alkaloid biosynthetic genes and high mutation rate following tissue culture.</title>
        <authorList>
            <person name="Rajewski A."/>
            <person name="Carter-House D."/>
            <person name="Stajich J."/>
            <person name="Litt A."/>
        </authorList>
    </citation>
    <scope>NUCLEOTIDE SEQUENCE [LARGE SCALE GENOMIC DNA]</scope>
    <source>
        <strain evidence="2">AR-01</strain>
    </source>
</reference>
<dbReference type="EMBL" id="JACEIK010070290">
    <property type="protein sequence ID" value="MCE5167266.1"/>
    <property type="molecule type" value="Genomic_DNA"/>
</dbReference>
<evidence type="ECO:0000313" key="2">
    <source>
        <dbReference type="EMBL" id="MCE5167266.1"/>
    </source>
</evidence>
<accession>A0ABS8Y7E0</accession>
<proteinExistence type="predicted"/>
<comment type="caution">
    <text evidence="2">The sequence shown here is derived from an EMBL/GenBank/DDBJ whole genome shotgun (WGS) entry which is preliminary data.</text>
</comment>
<protein>
    <submittedName>
        <fullName evidence="2">Uncharacterized protein</fullName>
    </submittedName>
</protein>
<feature type="chain" id="PRO_5046112493" evidence="1">
    <location>
        <begin position="28"/>
        <end position="75"/>
    </location>
</feature>
<sequence length="75" mass="8135">MCSLSSKGGGSSATVVCVIVFVGAVKAERRESDAARVLAEENKRERIGGGILPEMEGITMERYDGFCRWPLETVK</sequence>
<keyword evidence="1" id="KW-0732">Signal</keyword>
<dbReference type="Proteomes" id="UP000823775">
    <property type="component" value="Unassembled WGS sequence"/>
</dbReference>